<organism evidence="1 2">
    <name type="scientific">Lolium multiflorum</name>
    <name type="common">Italian ryegrass</name>
    <name type="synonym">Lolium perenne subsp. multiflorum</name>
    <dbReference type="NCBI Taxonomy" id="4521"/>
    <lineage>
        <taxon>Eukaryota</taxon>
        <taxon>Viridiplantae</taxon>
        <taxon>Streptophyta</taxon>
        <taxon>Embryophyta</taxon>
        <taxon>Tracheophyta</taxon>
        <taxon>Spermatophyta</taxon>
        <taxon>Magnoliopsida</taxon>
        <taxon>Liliopsida</taxon>
        <taxon>Poales</taxon>
        <taxon>Poaceae</taxon>
        <taxon>BOP clade</taxon>
        <taxon>Pooideae</taxon>
        <taxon>Poodae</taxon>
        <taxon>Poeae</taxon>
        <taxon>Poeae Chloroplast Group 2 (Poeae type)</taxon>
        <taxon>Loliodinae</taxon>
        <taxon>Loliinae</taxon>
        <taxon>Lolium</taxon>
    </lineage>
</organism>
<gene>
    <name evidence="1" type="ORF">QYE76_065639</name>
</gene>
<evidence type="ECO:0008006" key="3">
    <source>
        <dbReference type="Google" id="ProtNLM"/>
    </source>
</evidence>
<name>A0AAD8S990_LOLMU</name>
<evidence type="ECO:0000313" key="2">
    <source>
        <dbReference type="Proteomes" id="UP001231189"/>
    </source>
</evidence>
<reference evidence="1" key="1">
    <citation type="submission" date="2023-07" db="EMBL/GenBank/DDBJ databases">
        <title>A chromosome-level genome assembly of Lolium multiflorum.</title>
        <authorList>
            <person name="Chen Y."/>
            <person name="Copetti D."/>
            <person name="Kolliker R."/>
            <person name="Studer B."/>
        </authorList>
    </citation>
    <scope>NUCLEOTIDE SEQUENCE</scope>
    <source>
        <strain evidence="1">02402/16</strain>
        <tissue evidence="1">Leaf</tissue>
    </source>
</reference>
<accession>A0AAD8S990</accession>
<dbReference type="AlphaFoldDB" id="A0AAD8S990"/>
<comment type="caution">
    <text evidence="1">The sequence shown here is derived from an EMBL/GenBank/DDBJ whole genome shotgun (WGS) entry which is preliminary data.</text>
</comment>
<dbReference type="EMBL" id="JAUUTY010000004">
    <property type="protein sequence ID" value="KAK1647834.1"/>
    <property type="molecule type" value="Genomic_DNA"/>
</dbReference>
<evidence type="ECO:0000313" key="1">
    <source>
        <dbReference type="EMBL" id="KAK1647834.1"/>
    </source>
</evidence>
<dbReference type="Proteomes" id="UP001231189">
    <property type="component" value="Unassembled WGS sequence"/>
</dbReference>
<protein>
    <recommendedName>
        <fullName evidence="3">EF-hand domain-containing protein</fullName>
    </recommendedName>
</protein>
<sequence>MEQSVVAAVNLPLPTCGGDAGVGAATSSFQLCNCGMNTVRLRSVFDLFDNNSNKDITMDKLVQALNLLSLVAGTLA</sequence>
<proteinExistence type="predicted"/>
<keyword evidence="2" id="KW-1185">Reference proteome</keyword>